<dbReference type="InterPro" id="IPR052346">
    <property type="entry name" value="O-mannosyl-transferase_TMTC"/>
</dbReference>
<feature type="transmembrane region" description="Helical" evidence="4">
    <location>
        <begin position="181"/>
        <end position="208"/>
    </location>
</feature>
<keyword evidence="1" id="KW-0677">Repeat</keyword>
<evidence type="ECO:0000313" key="5">
    <source>
        <dbReference type="EMBL" id="MBV6342833.1"/>
    </source>
</evidence>
<feature type="transmembrane region" description="Helical" evidence="4">
    <location>
        <begin position="362"/>
        <end position="380"/>
    </location>
</feature>
<dbReference type="PROSITE" id="PS50005">
    <property type="entry name" value="TPR"/>
    <property type="match status" value="2"/>
</dbReference>
<evidence type="ECO:0000313" key="6">
    <source>
        <dbReference type="Proteomes" id="UP001196980"/>
    </source>
</evidence>
<feature type="transmembrane region" description="Helical" evidence="4">
    <location>
        <begin position="308"/>
        <end position="328"/>
    </location>
</feature>
<feature type="non-terminal residue" evidence="5">
    <location>
        <position position="510"/>
    </location>
</feature>
<feature type="transmembrane region" description="Helical" evidence="4">
    <location>
        <begin position="392"/>
        <end position="409"/>
    </location>
</feature>
<name>A0ABS6S397_9BACT</name>
<dbReference type="Pfam" id="PF14559">
    <property type="entry name" value="TPR_19"/>
    <property type="match status" value="1"/>
</dbReference>
<proteinExistence type="predicted"/>
<comment type="caution">
    <text evidence="5">The sequence shown here is derived from an EMBL/GenBank/DDBJ whole genome shotgun (WGS) entry which is preliminary data.</text>
</comment>
<dbReference type="InterPro" id="IPR019734">
    <property type="entry name" value="TPR_rpt"/>
</dbReference>
<sequence>MVKHLSHILKRLTGSTIARVLLILAALAVVTTVVYIQVGDFDFTIYDDNMYVTGNPMVFRGLRAEGIRWAFSSTDLNIWHPLTWISHMAVAEYFGLAPGIHHTVNLIIHVINAILLLLVLANMTGRLWESTIVAAIFALHPLHVESVAWVSQRKDVLSAMFWFLTMGGYVLYVARPSWQRYTIVITFFVLGILSKPVVIMLPAVLVLLDFWPYDRLRGMFGKNNHAPGIIAGYLPVIEKLPLFAISIATAVATYITQGSQGGIELFGRLSLSQRLSNAVVSYVKYIDMTIWPTNLACFYPFDFALPMWKVITSLLILILLTIVAGLYIKKAPYIFVGWLWYILSLVPVIGFVHVGGAALADRYMYIPLVGLAVTVVFALSEAVSKVSALKHLATLITVSMLCVYCLLTWRQVAVWKDSYTLFQHAANVTRNNYVAYFNLGTLMLTNSRYREAADLLQKAVAAKPDYTEAYLNLGNARFFSGDGNGALMSFKKAAELNPDSELAHSAVGMV</sequence>
<keyword evidence="4" id="KW-1133">Transmembrane helix</keyword>
<reference evidence="5 6" key="1">
    <citation type="journal article" date="2020" name="J Geophys Res Biogeosci">
        <title>Magnetotaxis as an Adaptation to Enable Bacterial Shuttling of Microbial Sulfur and Sulfur Cycling Across Aquatic Oxic#Anoxic Interfaces.</title>
        <authorList>
            <person name="Li J."/>
            <person name="Liu P."/>
            <person name="Wang J."/>
            <person name="Roberts A.P."/>
            <person name="Pan Y."/>
        </authorList>
    </citation>
    <scope>NUCLEOTIDE SEQUENCE [LARGE SCALE GENOMIC DNA]</scope>
    <source>
        <strain evidence="5 6">MYR-1_YQ</strain>
    </source>
</reference>
<dbReference type="PANTHER" id="PTHR44227">
    <property type="match status" value="1"/>
</dbReference>
<dbReference type="SMART" id="SM00028">
    <property type="entry name" value="TPR"/>
    <property type="match status" value="2"/>
</dbReference>
<evidence type="ECO:0000256" key="3">
    <source>
        <dbReference type="PROSITE-ProRule" id="PRU00339"/>
    </source>
</evidence>
<feature type="repeat" description="TPR" evidence="3">
    <location>
        <begin position="433"/>
        <end position="466"/>
    </location>
</feature>
<feature type="transmembrane region" description="Helical" evidence="4">
    <location>
        <begin position="156"/>
        <end position="175"/>
    </location>
</feature>
<dbReference type="EMBL" id="JABXWD010000355">
    <property type="protein sequence ID" value="MBV6342833.1"/>
    <property type="molecule type" value="Genomic_DNA"/>
</dbReference>
<feature type="repeat" description="TPR" evidence="3">
    <location>
        <begin position="467"/>
        <end position="500"/>
    </location>
</feature>
<dbReference type="Proteomes" id="UP001196980">
    <property type="component" value="Unassembled WGS sequence"/>
</dbReference>
<dbReference type="RefSeq" id="WP_218253446.1">
    <property type="nucleotide sequence ID" value="NZ_JABXWD010000355.1"/>
</dbReference>
<evidence type="ECO:0000256" key="4">
    <source>
        <dbReference type="SAM" id="Phobius"/>
    </source>
</evidence>
<evidence type="ECO:0000256" key="1">
    <source>
        <dbReference type="ARBA" id="ARBA00022737"/>
    </source>
</evidence>
<keyword evidence="2 3" id="KW-0802">TPR repeat</keyword>
<accession>A0ABS6S397</accession>
<feature type="transmembrane region" description="Helical" evidence="4">
    <location>
        <begin position="335"/>
        <end position="356"/>
    </location>
</feature>
<feature type="transmembrane region" description="Helical" evidence="4">
    <location>
        <begin position="20"/>
        <end position="38"/>
    </location>
</feature>
<keyword evidence="4" id="KW-0472">Membrane</keyword>
<evidence type="ECO:0000256" key="2">
    <source>
        <dbReference type="ARBA" id="ARBA00022803"/>
    </source>
</evidence>
<dbReference type="PANTHER" id="PTHR44227:SF3">
    <property type="entry name" value="PROTEIN O-MANNOSYL-TRANSFERASE TMTC4"/>
    <property type="match status" value="1"/>
</dbReference>
<gene>
    <name evidence="5" type="ORF">HWQ67_14700</name>
</gene>
<protein>
    <submittedName>
        <fullName evidence="5">Glycosyltransferase family 39 protein</fullName>
    </submittedName>
</protein>
<keyword evidence="6" id="KW-1185">Reference proteome</keyword>
<keyword evidence="4" id="KW-0812">Transmembrane</keyword>
<feature type="transmembrane region" description="Helical" evidence="4">
    <location>
        <begin position="103"/>
        <end position="121"/>
    </location>
</feature>
<feature type="transmembrane region" description="Helical" evidence="4">
    <location>
        <begin position="127"/>
        <end position="144"/>
    </location>
</feature>
<organism evidence="5 6">
    <name type="scientific">Candidatus Magnetobacterium casense</name>
    <dbReference type="NCBI Taxonomy" id="1455061"/>
    <lineage>
        <taxon>Bacteria</taxon>
        <taxon>Pseudomonadati</taxon>
        <taxon>Nitrospirota</taxon>
        <taxon>Thermodesulfovibrionia</taxon>
        <taxon>Thermodesulfovibrionales</taxon>
        <taxon>Candidatus Magnetobacteriaceae</taxon>
        <taxon>Candidatus Magnetobacterium</taxon>
    </lineage>
</organism>